<keyword evidence="1" id="KW-0812">Transmembrane</keyword>
<feature type="transmembrane region" description="Helical" evidence="1">
    <location>
        <begin position="280"/>
        <end position="299"/>
    </location>
</feature>
<dbReference type="AlphaFoldDB" id="A0AB35MKM2"/>
<dbReference type="Proteomes" id="UP001172756">
    <property type="component" value="Unassembled WGS sequence"/>
</dbReference>
<feature type="transmembrane region" description="Helical" evidence="1">
    <location>
        <begin position="82"/>
        <end position="99"/>
    </location>
</feature>
<feature type="transmembrane region" description="Helical" evidence="1">
    <location>
        <begin position="368"/>
        <end position="391"/>
    </location>
</feature>
<evidence type="ECO:0000256" key="1">
    <source>
        <dbReference type="SAM" id="Phobius"/>
    </source>
</evidence>
<evidence type="ECO:0000313" key="3">
    <source>
        <dbReference type="Proteomes" id="UP001172756"/>
    </source>
</evidence>
<dbReference type="RefSeq" id="WP_301160811.1">
    <property type="nucleotide sequence ID" value="NZ_JAUHQB010000009.1"/>
</dbReference>
<gene>
    <name evidence="2" type="ORF">QQ002_11495</name>
</gene>
<feature type="transmembrane region" description="Helical" evidence="1">
    <location>
        <begin position="40"/>
        <end position="62"/>
    </location>
</feature>
<dbReference type="EMBL" id="JAUHQB010000009">
    <property type="protein sequence ID" value="MDN4484165.1"/>
    <property type="molecule type" value="Genomic_DNA"/>
</dbReference>
<proteinExistence type="predicted"/>
<reference evidence="2 3" key="1">
    <citation type="submission" date="2023-06" db="EMBL/GenBank/DDBJ databases">
        <title>SYSU T0a273.</title>
        <authorList>
            <person name="Gao L."/>
            <person name="Fang B.-Z."/>
            <person name="Li W.-J."/>
        </authorList>
    </citation>
    <scope>NUCLEOTIDE SEQUENCE [LARGE SCALE GENOMIC DNA]</scope>
    <source>
        <strain evidence="2 3">SYSU T0a273</strain>
    </source>
</reference>
<sequence>MTRVFYFLNPVVIGLSSLVLIPALIVAADAHGWAQIAVGQSIGAFGAVLVSLGWGISGPALVANASDDARLAEYEASLRARLLAFAVVAPAVAAVAAVLTSGGALAPAVAAVATCAIGLGPSWFYVGTADPRRWFVRDTVPRAAANLLAAAVAVGLGWVVAALAVQGLGILVGIALSSRAFRASVPGGVVRPRWGAAARRIGPQAPVVIASSVTMLYAAAPVAIVNQVAPALTPSFALLDRMHKQAQSGLSPIVQISQHHVARGDAAGIPRRALRAGLRAIAALVVIGAVYAALAPLAVEILGAGRLSITPAVAILSGVVIVVQVVEQFSAKALLATVGRTRVIAASNITGAAVGLGLLVPLTHAGGLVGVLGAIIAGYVVTIGIDGAAFVRTVRGSSHRQDVAA</sequence>
<accession>A0AB35MKM2</accession>
<feature type="transmembrane region" description="Helical" evidence="1">
    <location>
        <begin position="343"/>
        <end position="362"/>
    </location>
</feature>
<comment type="caution">
    <text evidence="2">The sequence shown here is derived from an EMBL/GenBank/DDBJ whole genome shotgun (WGS) entry which is preliminary data.</text>
</comment>
<evidence type="ECO:0000313" key="2">
    <source>
        <dbReference type="EMBL" id="MDN4484165.1"/>
    </source>
</evidence>
<keyword evidence="1" id="KW-0472">Membrane</keyword>
<protein>
    <recommendedName>
        <fullName evidence="4">Membrane protein involved in the export of O-antigen and teichoic acid</fullName>
    </recommendedName>
</protein>
<feature type="transmembrane region" description="Helical" evidence="1">
    <location>
        <begin position="147"/>
        <end position="176"/>
    </location>
</feature>
<feature type="transmembrane region" description="Helical" evidence="1">
    <location>
        <begin position="216"/>
        <end position="239"/>
    </location>
</feature>
<keyword evidence="1" id="KW-1133">Transmembrane helix</keyword>
<evidence type="ECO:0008006" key="4">
    <source>
        <dbReference type="Google" id="ProtNLM"/>
    </source>
</evidence>
<feature type="transmembrane region" description="Helical" evidence="1">
    <location>
        <begin position="105"/>
        <end position="126"/>
    </location>
</feature>
<name>A0AB35MKM2_9MICO</name>
<organism evidence="2 3">
    <name type="scientific">Demequina lignilytica</name>
    <dbReference type="NCBI Taxonomy" id="3051663"/>
    <lineage>
        <taxon>Bacteria</taxon>
        <taxon>Bacillati</taxon>
        <taxon>Actinomycetota</taxon>
        <taxon>Actinomycetes</taxon>
        <taxon>Micrococcales</taxon>
        <taxon>Demequinaceae</taxon>
        <taxon>Demequina</taxon>
    </lineage>
</organism>
<feature type="transmembrane region" description="Helical" evidence="1">
    <location>
        <begin position="311"/>
        <end position="331"/>
    </location>
</feature>
<feature type="transmembrane region" description="Helical" evidence="1">
    <location>
        <begin position="7"/>
        <end position="28"/>
    </location>
</feature>